<dbReference type="RefSeq" id="WP_092175538.1">
    <property type="nucleotide sequence ID" value="NZ_FNZH01000004.1"/>
</dbReference>
<evidence type="ECO:0000313" key="3">
    <source>
        <dbReference type="Proteomes" id="UP000199403"/>
    </source>
</evidence>
<evidence type="ECO:0000313" key="2">
    <source>
        <dbReference type="EMBL" id="SEJ49081.1"/>
    </source>
</evidence>
<gene>
    <name evidence="2" type="ORF">SAMN05192553_104259</name>
</gene>
<reference evidence="3" key="1">
    <citation type="submission" date="2016-10" db="EMBL/GenBank/DDBJ databases">
        <authorList>
            <person name="Varghese N."/>
            <person name="Submissions S."/>
        </authorList>
    </citation>
    <scope>NUCLEOTIDE SEQUENCE [LARGE SCALE GENOMIC DNA]</scope>
    <source>
        <strain evidence="3">IBRC-M 10761</strain>
    </source>
</reference>
<dbReference type="Gene3D" id="2.60.120.10">
    <property type="entry name" value="Jelly Rolls"/>
    <property type="match status" value="1"/>
</dbReference>
<feature type="domain" description="Cupin type-2" evidence="1">
    <location>
        <begin position="38"/>
        <end position="99"/>
    </location>
</feature>
<dbReference type="InterPro" id="IPR013096">
    <property type="entry name" value="Cupin_2"/>
</dbReference>
<dbReference type="CDD" id="cd02208">
    <property type="entry name" value="cupin_RmlC-like"/>
    <property type="match status" value="1"/>
</dbReference>
<keyword evidence="3" id="KW-1185">Reference proteome</keyword>
<sequence>MDYPFQFPKTIRNPFGEALTFQKRVVEQGVEKLLVSNTVPPNAGPPFHVHFKQEESLTVIRGKMGYQVQGEAEQFVSVGETVRFPAGQMHRFWNPGPDELLCEGWVKPANTLDFFLAATYQSMQKAGKPEGDLFDSAYLTTRYASEYDLPSIPFFVKKVLMPLTVLMGKALNKYAHFQHAPEPMK</sequence>
<dbReference type="Pfam" id="PF07883">
    <property type="entry name" value="Cupin_2"/>
    <property type="match status" value="1"/>
</dbReference>
<dbReference type="STRING" id="1416801.SAMN05192553_104259"/>
<dbReference type="SUPFAM" id="SSF51182">
    <property type="entry name" value="RmlC-like cupins"/>
    <property type="match status" value="1"/>
</dbReference>
<organism evidence="2 3">
    <name type="scientific">Cyclobacterium xiamenense</name>
    <dbReference type="NCBI Taxonomy" id="1297121"/>
    <lineage>
        <taxon>Bacteria</taxon>
        <taxon>Pseudomonadati</taxon>
        <taxon>Bacteroidota</taxon>
        <taxon>Cytophagia</taxon>
        <taxon>Cytophagales</taxon>
        <taxon>Cyclobacteriaceae</taxon>
        <taxon>Cyclobacterium</taxon>
    </lineage>
</organism>
<dbReference type="OrthoDB" id="1423961at2"/>
<dbReference type="InterPro" id="IPR011051">
    <property type="entry name" value="RmlC_Cupin_sf"/>
</dbReference>
<dbReference type="AlphaFoldDB" id="A0A1H6Z6P5"/>
<name>A0A1H6Z6P5_9BACT</name>
<dbReference type="EMBL" id="FNZH01000004">
    <property type="protein sequence ID" value="SEJ49081.1"/>
    <property type="molecule type" value="Genomic_DNA"/>
</dbReference>
<dbReference type="Proteomes" id="UP000199403">
    <property type="component" value="Unassembled WGS sequence"/>
</dbReference>
<dbReference type="InterPro" id="IPR014710">
    <property type="entry name" value="RmlC-like_jellyroll"/>
</dbReference>
<accession>A0A1H6Z6P5</accession>
<evidence type="ECO:0000259" key="1">
    <source>
        <dbReference type="Pfam" id="PF07883"/>
    </source>
</evidence>
<proteinExistence type="predicted"/>
<protein>
    <submittedName>
        <fullName evidence="2">Cupin domain-containing protein</fullName>
    </submittedName>
</protein>